<accession>A0ABU0FDW4</accession>
<proteinExistence type="inferred from homology"/>
<gene>
    <name evidence="3" type="ORF">J3R73_002498</name>
</gene>
<keyword evidence="4" id="KW-1185">Reference proteome</keyword>
<dbReference type="Gene3D" id="2.20.200.10">
    <property type="entry name" value="Outer membrane efflux proteins (OEP)"/>
    <property type="match status" value="1"/>
</dbReference>
<name>A0ABU0FDW4_9HYPH</name>
<keyword evidence="2" id="KW-1134">Transmembrane beta strand</keyword>
<evidence type="ECO:0000256" key="1">
    <source>
        <dbReference type="ARBA" id="ARBA00007613"/>
    </source>
</evidence>
<comment type="subcellular location">
    <subcellularLocation>
        <location evidence="2">Cell membrane</location>
        <topology evidence="2">Lipid-anchor</topology>
    </subcellularLocation>
</comment>
<dbReference type="PANTHER" id="PTHR30203">
    <property type="entry name" value="OUTER MEMBRANE CATION EFFLUX PROTEIN"/>
    <property type="match status" value="1"/>
</dbReference>
<dbReference type="Pfam" id="PF02321">
    <property type="entry name" value="OEP"/>
    <property type="match status" value="2"/>
</dbReference>
<dbReference type="EMBL" id="JAUSVK010000001">
    <property type="protein sequence ID" value="MDQ0392706.1"/>
    <property type="molecule type" value="Genomic_DNA"/>
</dbReference>
<keyword evidence="2" id="KW-0472">Membrane</keyword>
<sequence length="512" mass="54487">MFKIIRDAGRLLMGSAALTCLAGCAVGPDYHPALMAVPSRFAAAGLQAGGPMREAPVDPAKWWLTLHDRELDSLVARALAGNTDLEIALDRMQEARTQEAVVLGSALPSAGFSAGAARGTGTDLASGRAASALVAAETRRQSKQVDGIAGFDGGWEIDLFGRYRREMEAAQADRQAAADARHSVLVSVVADVARAYVEMRAAQRQADVVRETAGALREYVGLNQQQFSRGISNELDFTLAQRELATVEAEKGPIEAEIRQQQYVIAGLVGEFPETLAKELQRPGPFPRLPGRIPLGLPADLLRQRPDILEGERELAADTAQIGVATADLFPRLFVTAGGGLEGRGAGVGPNAASLIWSIGPSLSVPLLDFGRLDALVQQAGLQAKEAAARYRQTVLNAVRDVDVAAAAYKGQEDRLGALSVALGDSRKAVGLANQRFQRGLTDSLNVIDAERQQYDLEKQYVSAQQSAAEAFIALYQALGDGWQDDRAFAAPPKPQPALVAAVRSLLGHDAR</sequence>
<organism evidence="3 4">
    <name type="scientific">Labrys monachus</name>
    <dbReference type="NCBI Taxonomy" id="217067"/>
    <lineage>
        <taxon>Bacteria</taxon>
        <taxon>Pseudomonadati</taxon>
        <taxon>Pseudomonadota</taxon>
        <taxon>Alphaproteobacteria</taxon>
        <taxon>Hyphomicrobiales</taxon>
        <taxon>Xanthobacteraceae</taxon>
        <taxon>Labrys</taxon>
    </lineage>
</organism>
<dbReference type="InterPro" id="IPR010131">
    <property type="entry name" value="MdtP/NodT-like"/>
</dbReference>
<dbReference type="RefSeq" id="WP_307426984.1">
    <property type="nucleotide sequence ID" value="NZ_JAUSVK010000001.1"/>
</dbReference>
<comment type="similarity">
    <text evidence="1 2">Belongs to the outer membrane factor (OMF) (TC 1.B.17) family.</text>
</comment>
<dbReference type="Gene3D" id="1.20.1600.10">
    <property type="entry name" value="Outer membrane efflux proteins (OEP)"/>
    <property type="match status" value="1"/>
</dbReference>
<keyword evidence="2" id="KW-0812">Transmembrane</keyword>
<dbReference type="PANTHER" id="PTHR30203:SF25">
    <property type="entry name" value="OUTER MEMBRANE PROTEIN-RELATED"/>
    <property type="match status" value="1"/>
</dbReference>
<dbReference type="InterPro" id="IPR003423">
    <property type="entry name" value="OMP_efflux"/>
</dbReference>
<protein>
    <submittedName>
        <fullName evidence="3">NodT family efflux transporter outer membrane factor (OMF) lipoprotein</fullName>
    </submittedName>
</protein>
<dbReference type="Proteomes" id="UP001237448">
    <property type="component" value="Unassembled WGS sequence"/>
</dbReference>
<evidence type="ECO:0000313" key="3">
    <source>
        <dbReference type="EMBL" id="MDQ0392706.1"/>
    </source>
</evidence>
<reference evidence="3 4" key="1">
    <citation type="submission" date="2023-07" db="EMBL/GenBank/DDBJ databases">
        <title>Genomic Encyclopedia of Type Strains, Phase IV (KMG-IV): sequencing the most valuable type-strain genomes for metagenomic binning, comparative biology and taxonomic classification.</title>
        <authorList>
            <person name="Goeker M."/>
        </authorList>
    </citation>
    <scope>NUCLEOTIDE SEQUENCE [LARGE SCALE GENOMIC DNA]</scope>
    <source>
        <strain evidence="3 4">DSM 5896</strain>
    </source>
</reference>
<comment type="caution">
    <text evidence="3">The sequence shown here is derived from an EMBL/GenBank/DDBJ whole genome shotgun (WGS) entry which is preliminary data.</text>
</comment>
<dbReference type="SUPFAM" id="SSF56954">
    <property type="entry name" value="Outer membrane efflux proteins (OEP)"/>
    <property type="match status" value="1"/>
</dbReference>
<evidence type="ECO:0000313" key="4">
    <source>
        <dbReference type="Proteomes" id="UP001237448"/>
    </source>
</evidence>
<keyword evidence="2" id="KW-0564">Palmitate</keyword>
<keyword evidence="2 3" id="KW-0449">Lipoprotein</keyword>
<evidence type="ECO:0000256" key="2">
    <source>
        <dbReference type="RuleBase" id="RU362097"/>
    </source>
</evidence>
<dbReference type="NCBIfam" id="TIGR01845">
    <property type="entry name" value="outer_NodT"/>
    <property type="match status" value="1"/>
</dbReference>